<evidence type="ECO:0000313" key="2">
    <source>
        <dbReference type="EMBL" id="KAF4081440.1"/>
    </source>
</evidence>
<dbReference type="AlphaFoldDB" id="A0A7J6AFN1"/>
<dbReference type="Proteomes" id="UP000593565">
    <property type="component" value="Unassembled WGS sequence"/>
</dbReference>
<gene>
    <name evidence="2" type="ORF">AMELA_G00161360</name>
</gene>
<protein>
    <submittedName>
        <fullName evidence="2">Uncharacterized protein</fullName>
    </submittedName>
</protein>
<feature type="compositionally biased region" description="Polar residues" evidence="1">
    <location>
        <begin position="96"/>
        <end position="108"/>
    </location>
</feature>
<organism evidence="2 3">
    <name type="scientific">Ameiurus melas</name>
    <name type="common">Black bullhead</name>
    <name type="synonym">Silurus melas</name>
    <dbReference type="NCBI Taxonomy" id="219545"/>
    <lineage>
        <taxon>Eukaryota</taxon>
        <taxon>Metazoa</taxon>
        <taxon>Chordata</taxon>
        <taxon>Craniata</taxon>
        <taxon>Vertebrata</taxon>
        <taxon>Euteleostomi</taxon>
        <taxon>Actinopterygii</taxon>
        <taxon>Neopterygii</taxon>
        <taxon>Teleostei</taxon>
        <taxon>Ostariophysi</taxon>
        <taxon>Siluriformes</taxon>
        <taxon>Ictaluridae</taxon>
        <taxon>Ameiurus</taxon>
    </lineage>
</organism>
<comment type="caution">
    <text evidence="2">The sequence shown here is derived from an EMBL/GenBank/DDBJ whole genome shotgun (WGS) entry which is preliminary data.</text>
</comment>
<proteinExistence type="predicted"/>
<accession>A0A7J6AFN1</accession>
<feature type="region of interest" description="Disordered" evidence="1">
    <location>
        <begin position="42"/>
        <end position="118"/>
    </location>
</feature>
<evidence type="ECO:0000256" key="1">
    <source>
        <dbReference type="SAM" id="MobiDB-lite"/>
    </source>
</evidence>
<reference evidence="2 3" key="1">
    <citation type="submission" date="2020-02" db="EMBL/GenBank/DDBJ databases">
        <title>A chromosome-scale genome assembly of the black bullhead catfish (Ameiurus melas).</title>
        <authorList>
            <person name="Wen M."/>
            <person name="Zham M."/>
            <person name="Cabau C."/>
            <person name="Klopp C."/>
            <person name="Donnadieu C."/>
            <person name="Roques C."/>
            <person name="Bouchez O."/>
            <person name="Lampietro C."/>
            <person name="Jouanno E."/>
            <person name="Herpin A."/>
            <person name="Louis A."/>
            <person name="Berthelot C."/>
            <person name="Parey E."/>
            <person name="Roest-Crollius H."/>
            <person name="Braasch I."/>
            <person name="Postlethwait J."/>
            <person name="Robinson-Rechavi M."/>
            <person name="Echchiki A."/>
            <person name="Begum T."/>
            <person name="Montfort J."/>
            <person name="Schartl M."/>
            <person name="Bobe J."/>
            <person name="Guiguen Y."/>
        </authorList>
    </citation>
    <scope>NUCLEOTIDE SEQUENCE [LARGE SCALE GENOMIC DNA]</scope>
    <source>
        <strain evidence="2">M_S1</strain>
        <tissue evidence="2">Blood</tissue>
    </source>
</reference>
<sequence>MAGGPPRRNENSQVRGINIAVTGGGVQTGAILEGNNFQGQLISRMNYTGPPTGEGAGPVAPREQTDGTINIRNEGSQSHHPIALGNTFGGDVVLEQNINLQPPGQNNEVENEARMDLR</sequence>
<evidence type="ECO:0000313" key="3">
    <source>
        <dbReference type="Proteomes" id="UP000593565"/>
    </source>
</evidence>
<keyword evidence="3" id="KW-1185">Reference proteome</keyword>
<feature type="compositionally biased region" description="Polar residues" evidence="1">
    <location>
        <begin position="66"/>
        <end position="79"/>
    </location>
</feature>
<name>A0A7J6AFN1_AMEME</name>
<dbReference type="EMBL" id="JAAGNN010000013">
    <property type="protein sequence ID" value="KAF4081440.1"/>
    <property type="molecule type" value="Genomic_DNA"/>
</dbReference>